<dbReference type="InterPro" id="IPR035386">
    <property type="entry name" value="Arm-DNA-bind_5"/>
</dbReference>
<dbReference type="Pfam" id="PF17293">
    <property type="entry name" value="Arm-DNA-bind_5"/>
    <property type="match status" value="1"/>
</dbReference>
<dbReference type="EMBL" id="QICL01000003">
    <property type="protein sequence ID" value="PXV67332.1"/>
    <property type="molecule type" value="Genomic_DNA"/>
</dbReference>
<dbReference type="GO" id="GO:0015074">
    <property type="term" value="P:DNA integration"/>
    <property type="evidence" value="ECO:0007669"/>
    <property type="project" value="InterPro"/>
</dbReference>
<keyword evidence="3" id="KW-0233">DNA recombination</keyword>
<dbReference type="PANTHER" id="PTHR30349:SF64">
    <property type="entry name" value="PROPHAGE INTEGRASE INTD-RELATED"/>
    <property type="match status" value="1"/>
</dbReference>
<dbReference type="GO" id="GO:0003677">
    <property type="term" value="F:DNA binding"/>
    <property type="evidence" value="ECO:0007669"/>
    <property type="project" value="UniProtKB-KW"/>
</dbReference>
<dbReference type="SUPFAM" id="SSF56349">
    <property type="entry name" value="DNA breaking-rejoining enzymes"/>
    <property type="match status" value="1"/>
</dbReference>
<dbReference type="InterPro" id="IPR011010">
    <property type="entry name" value="DNA_brk_join_enz"/>
</dbReference>
<dbReference type="Gene3D" id="1.10.150.130">
    <property type="match status" value="1"/>
</dbReference>
<dbReference type="InterPro" id="IPR010998">
    <property type="entry name" value="Integrase_recombinase_N"/>
</dbReference>
<dbReference type="Proteomes" id="UP000247973">
    <property type="component" value="Unassembled WGS sequence"/>
</dbReference>
<keyword evidence="2" id="KW-0238">DNA-binding</keyword>
<dbReference type="InterPro" id="IPR002104">
    <property type="entry name" value="Integrase_catalytic"/>
</dbReference>
<dbReference type="CDD" id="cd01185">
    <property type="entry name" value="INTN1_C_like"/>
    <property type="match status" value="1"/>
</dbReference>
<dbReference type="AlphaFoldDB" id="A0A2V3PTJ6"/>
<evidence type="ECO:0000259" key="4">
    <source>
        <dbReference type="PROSITE" id="PS51898"/>
    </source>
</evidence>
<dbReference type="Gene3D" id="1.10.443.10">
    <property type="entry name" value="Intergrase catalytic core"/>
    <property type="match status" value="1"/>
</dbReference>
<evidence type="ECO:0000313" key="5">
    <source>
        <dbReference type="EMBL" id="PXV67332.1"/>
    </source>
</evidence>
<comment type="caution">
    <text evidence="5">The sequence shown here is derived from an EMBL/GenBank/DDBJ whole genome shotgun (WGS) entry which is preliminary data.</text>
</comment>
<evidence type="ECO:0000256" key="2">
    <source>
        <dbReference type="ARBA" id="ARBA00023125"/>
    </source>
</evidence>
<comment type="similarity">
    <text evidence="1">Belongs to the 'phage' integrase family.</text>
</comment>
<dbReference type="Pfam" id="PF00589">
    <property type="entry name" value="Phage_integrase"/>
    <property type="match status" value="1"/>
</dbReference>
<dbReference type="InterPro" id="IPR025269">
    <property type="entry name" value="SAM-like_dom"/>
</dbReference>
<keyword evidence="6" id="KW-1185">Reference proteome</keyword>
<sequence>MLDRNYFSVLFFIKKTKLLKNREAPICLRITVNKKRAEVQIKRSVPVNKWDAKKECCKAKDKSGEELNHYLLSVKTKVLRIHRELEQDNKPITAEIIKKRFYGEYIPPKMLLEVFNEHNKRCRELIGKDYVEKVVQRYERTVTYLQEFMKASYKISDIPFNSINTAFIVEFEHFLKTEKSCAQNTTVKYIKNLKKITNYAAANRWMESAPFTGVKLRQEKTNRDFLVEEELTRIIEKDFENPRLMLIKDIFVFCSFTGLAFSDVQGLKQHHIFRDNEGAYWIRKTRVKTDIMCNIPLMDIPLKLIEKYRSNPECEIYNKVFPVPSNQKMNEYLKEIASICNIDKNLSTHIARHTFACLALANNISIESIAKMLGHTSTRTTAIYARVLDSTLKNQMESLRKKFAVNA</sequence>
<dbReference type="InterPro" id="IPR013762">
    <property type="entry name" value="Integrase-like_cat_sf"/>
</dbReference>
<reference evidence="5 6" key="1">
    <citation type="submission" date="2018-03" db="EMBL/GenBank/DDBJ databases">
        <title>Genomic Encyclopedia of Archaeal and Bacterial Type Strains, Phase II (KMG-II): from individual species to whole genera.</title>
        <authorList>
            <person name="Goeker M."/>
        </authorList>
    </citation>
    <scope>NUCLEOTIDE SEQUENCE [LARGE SCALE GENOMIC DNA]</scope>
    <source>
        <strain evidence="5 6">DSM 100214</strain>
    </source>
</reference>
<dbReference type="GO" id="GO:0006310">
    <property type="term" value="P:DNA recombination"/>
    <property type="evidence" value="ECO:0007669"/>
    <property type="project" value="UniProtKB-KW"/>
</dbReference>
<dbReference type="PROSITE" id="PS51898">
    <property type="entry name" value="TYR_RECOMBINASE"/>
    <property type="match status" value="1"/>
</dbReference>
<protein>
    <submittedName>
        <fullName evidence="5">Site-specific recombinase XerD</fullName>
    </submittedName>
</protein>
<name>A0A2V3PTJ6_9BACT</name>
<evidence type="ECO:0000256" key="3">
    <source>
        <dbReference type="ARBA" id="ARBA00023172"/>
    </source>
</evidence>
<gene>
    <name evidence="5" type="ORF">CLV62_1033</name>
</gene>
<evidence type="ECO:0000313" key="6">
    <source>
        <dbReference type="Proteomes" id="UP000247973"/>
    </source>
</evidence>
<dbReference type="Pfam" id="PF13102">
    <property type="entry name" value="Phage_int_SAM_5"/>
    <property type="match status" value="1"/>
</dbReference>
<dbReference type="InterPro" id="IPR050090">
    <property type="entry name" value="Tyrosine_recombinase_XerCD"/>
</dbReference>
<evidence type="ECO:0000256" key="1">
    <source>
        <dbReference type="ARBA" id="ARBA00008857"/>
    </source>
</evidence>
<proteinExistence type="inferred from homology"/>
<accession>A0A2V3PTJ6</accession>
<organism evidence="5 6">
    <name type="scientific">Dysgonomonas alginatilytica</name>
    <dbReference type="NCBI Taxonomy" id="1605892"/>
    <lineage>
        <taxon>Bacteria</taxon>
        <taxon>Pseudomonadati</taxon>
        <taxon>Bacteroidota</taxon>
        <taxon>Bacteroidia</taxon>
        <taxon>Bacteroidales</taxon>
        <taxon>Dysgonomonadaceae</taxon>
        <taxon>Dysgonomonas</taxon>
    </lineage>
</organism>
<feature type="domain" description="Tyr recombinase" evidence="4">
    <location>
        <begin position="221"/>
        <end position="397"/>
    </location>
</feature>
<dbReference type="PANTHER" id="PTHR30349">
    <property type="entry name" value="PHAGE INTEGRASE-RELATED"/>
    <property type="match status" value="1"/>
</dbReference>